<evidence type="ECO:0000256" key="2">
    <source>
        <dbReference type="ARBA" id="ARBA00023015"/>
    </source>
</evidence>
<dbReference type="Gramene" id="OMO74169">
    <property type="protein sequence ID" value="OMO74169"/>
    <property type="gene ID" value="CCACVL1_16905"/>
</dbReference>
<proteinExistence type="predicted"/>
<protein>
    <recommendedName>
        <fullName evidence="7">TF-B3 domain-containing protein</fullName>
    </recommendedName>
</protein>
<name>A0A1R3HUV1_COCAP</name>
<evidence type="ECO:0000313" key="8">
    <source>
        <dbReference type="EMBL" id="OMO74169.1"/>
    </source>
</evidence>
<evidence type="ECO:0000256" key="6">
    <source>
        <dbReference type="SAM" id="MobiDB-lite"/>
    </source>
</evidence>
<feature type="region of interest" description="Disordered" evidence="6">
    <location>
        <begin position="1"/>
        <end position="65"/>
    </location>
</feature>
<keyword evidence="4" id="KW-0804">Transcription</keyword>
<comment type="subcellular location">
    <subcellularLocation>
        <location evidence="1">Nucleus</location>
    </subcellularLocation>
</comment>
<dbReference type="InterPro" id="IPR003340">
    <property type="entry name" value="B3_DNA-bd"/>
</dbReference>
<feature type="compositionally biased region" description="Basic and acidic residues" evidence="6">
    <location>
        <begin position="373"/>
        <end position="382"/>
    </location>
</feature>
<gene>
    <name evidence="8" type="ORF">CCACVL1_16905</name>
</gene>
<feature type="domain" description="TF-B3" evidence="7">
    <location>
        <begin position="237"/>
        <end position="331"/>
    </location>
</feature>
<organism evidence="8 9">
    <name type="scientific">Corchorus capsularis</name>
    <name type="common">Jute</name>
    <dbReference type="NCBI Taxonomy" id="210143"/>
    <lineage>
        <taxon>Eukaryota</taxon>
        <taxon>Viridiplantae</taxon>
        <taxon>Streptophyta</taxon>
        <taxon>Embryophyta</taxon>
        <taxon>Tracheophyta</taxon>
        <taxon>Spermatophyta</taxon>
        <taxon>Magnoliopsida</taxon>
        <taxon>eudicotyledons</taxon>
        <taxon>Gunneridae</taxon>
        <taxon>Pentapetalae</taxon>
        <taxon>rosids</taxon>
        <taxon>malvids</taxon>
        <taxon>Malvales</taxon>
        <taxon>Malvaceae</taxon>
        <taxon>Grewioideae</taxon>
        <taxon>Apeibeae</taxon>
        <taxon>Corchorus</taxon>
    </lineage>
</organism>
<feature type="compositionally biased region" description="Basic and acidic residues" evidence="6">
    <location>
        <begin position="1"/>
        <end position="13"/>
    </location>
</feature>
<dbReference type="PANTHER" id="PTHR31920:SF145">
    <property type="entry name" value="B3 DOMAIN-CONTAINING PROTEIN REM20-LIKE ISOFORM X1"/>
    <property type="match status" value="1"/>
</dbReference>
<evidence type="ECO:0000256" key="5">
    <source>
        <dbReference type="ARBA" id="ARBA00023242"/>
    </source>
</evidence>
<dbReference type="Pfam" id="PF02362">
    <property type="entry name" value="B3"/>
    <property type="match status" value="1"/>
</dbReference>
<dbReference type="Gene3D" id="2.40.330.10">
    <property type="entry name" value="DNA-binding pseudobarrel domain"/>
    <property type="match status" value="1"/>
</dbReference>
<evidence type="ECO:0000256" key="1">
    <source>
        <dbReference type="ARBA" id="ARBA00004123"/>
    </source>
</evidence>
<feature type="compositionally biased region" description="Polar residues" evidence="6">
    <location>
        <begin position="161"/>
        <end position="194"/>
    </location>
</feature>
<evidence type="ECO:0000256" key="4">
    <source>
        <dbReference type="ARBA" id="ARBA00023163"/>
    </source>
</evidence>
<keyword evidence="5" id="KW-0539">Nucleus</keyword>
<keyword evidence="2" id="KW-0805">Transcription regulation</keyword>
<reference evidence="8 9" key="1">
    <citation type="submission" date="2013-09" db="EMBL/GenBank/DDBJ databases">
        <title>Corchorus capsularis genome sequencing.</title>
        <authorList>
            <person name="Alam M."/>
            <person name="Haque M.S."/>
            <person name="Islam M.S."/>
            <person name="Emdad E.M."/>
            <person name="Islam M.M."/>
            <person name="Ahmed B."/>
            <person name="Halim A."/>
            <person name="Hossen Q.M.M."/>
            <person name="Hossain M.Z."/>
            <person name="Ahmed R."/>
            <person name="Khan M.M."/>
            <person name="Islam R."/>
            <person name="Rashid M.M."/>
            <person name="Khan S.A."/>
            <person name="Rahman M.S."/>
            <person name="Alam M."/>
        </authorList>
    </citation>
    <scope>NUCLEOTIDE SEQUENCE [LARGE SCALE GENOMIC DNA]</scope>
    <source>
        <strain evidence="9">cv. CVL-1</strain>
        <tissue evidence="8">Whole seedling</tissue>
    </source>
</reference>
<dbReference type="PROSITE" id="PS50863">
    <property type="entry name" value="B3"/>
    <property type="match status" value="1"/>
</dbReference>
<keyword evidence="9" id="KW-1185">Reference proteome</keyword>
<dbReference type="PANTHER" id="PTHR31920">
    <property type="entry name" value="B3 DOMAIN-CONTAINING"/>
    <property type="match status" value="1"/>
</dbReference>
<dbReference type="SMART" id="SM01019">
    <property type="entry name" value="B3"/>
    <property type="match status" value="1"/>
</dbReference>
<dbReference type="GO" id="GO:0005634">
    <property type="term" value="C:nucleus"/>
    <property type="evidence" value="ECO:0007669"/>
    <property type="project" value="UniProtKB-SubCell"/>
</dbReference>
<feature type="region of interest" description="Disordered" evidence="6">
    <location>
        <begin position="148"/>
        <end position="201"/>
    </location>
</feature>
<dbReference type="InterPro" id="IPR015300">
    <property type="entry name" value="DNA-bd_pseudobarrel_sf"/>
</dbReference>
<accession>A0A1R3HUV1</accession>
<dbReference type="EMBL" id="AWWV01011133">
    <property type="protein sequence ID" value="OMO74169.1"/>
    <property type="molecule type" value="Genomic_DNA"/>
</dbReference>
<dbReference type="InterPro" id="IPR050655">
    <property type="entry name" value="Plant_B3_domain"/>
</dbReference>
<keyword evidence="3" id="KW-0238">DNA-binding</keyword>
<feature type="region of interest" description="Disordered" evidence="6">
    <location>
        <begin position="373"/>
        <end position="397"/>
    </location>
</feature>
<dbReference type="GO" id="GO:0003677">
    <property type="term" value="F:DNA binding"/>
    <property type="evidence" value="ECO:0007669"/>
    <property type="project" value="UniProtKB-KW"/>
</dbReference>
<evidence type="ECO:0000256" key="3">
    <source>
        <dbReference type="ARBA" id="ARBA00023125"/>
    </source>
</evidence>
<dbReference type="STRING" id="210143.A0A1R3HUV1"/>
<dbReference type="Proteomes" id="UP000188268">
    <property type="component" value="Unassembled WGS sequence"/>
</dbReference>
<dbReference type="AlphaFoldDB" id="A0A1R3HUV1"/>
<evidence type="ECO:0000259" key="7">
    <source>
        <dbReference type="PROSITE" id="PS50863"/>
    </source>
</evidence>
<sequence length="417" mass="47549">MKKSSKEAERDLLPFDNRPCFSVTPHESSQRLEIPPDFVRNHPPKPIPSKASSRRHQATPQVKEEEIDIDDLVEIIESNVQIANKTKIKTTTGQNPDQARVKKHNPSCFSAHLPQGNGSGGGGGGGRKYEKLNKEKMQKLAISELSHKKFKPSPPPKIIRNNISSSDGKTQTQLPLRHSSSSRLKTMAPVSSNGERVYDPTNEKTCHKYRNLESKKKISKSTAGRDVRPIDNRPCFYIILYPMTPEEASQSLEIPPDFVRNHLPNPIPSKAVLKDHSGDCWNISIIKKRNKTIMKHGWNQFYKDHCIRDKEFLFFRYNGDMSFNVQIFDISGREKKHVSTSRRAHQATPEVKEEEMDIVEVVELEIESHERSCCKQGKEEKNNNINGDKSNKSKEYLQSSSRFQLQIPSFQALLDKV</sequence>
<dbReference type="SUPFAM" id="SSF101936">
    <property type="entry name" value="DNA-binding pseudobarrel domain"/>
    <property type="match status" value="1"/>
</dbReference>
<dbReference type="CDD" id="cd10017">
    <property type="entry name" value="B3_DNA"/>
    <property type="match status" value="1"/>
</dbReference>
<evidence type="ECO:0000313" key="9">
    <source>
        <dbReference type="Proteomes" id="UP000188268"/>
    </source>
</evidence>
<comment type="caution">
    <text evidence="8">The sequence shown here is derived from an EMBL/GenBank/DDBJ whole genome shotgun (WGS) entry which is preliminary data.</text>
</comment>
<dbReference type="OrthoDB" id="1666376at2759"/>